<gene>
    <name evidence="2" type="ORF">BCR32DRAFT_296063</name>
</gene>
<sequence>MAKIPCIINTWVIGSLIYSFFVVTFSRYIRIFYIQKLNIFKFEFSKRQKKLFEKDERITGEVIRSNNVENDTLISINNNSTNTSSNALSGDHNFAVPVDFSIANPMNYYKGLERTIKKRITIYFVFFPILLLLTYYFVVSIRYWDKMKKACPNEPKEISSPKFVTSLVIYILSIFLIYQAFVKQKWDIKFKIEYITFLIVQICAAIFVQFIVGQKLGDEIIKYRVYFFHLYPITVHLLCVIEPLIKIFISKYTKKEEMSNVEEFLNQLSNTNFKEHVTDIAIRTFCIENLLFIEAHTDLINAVISYYKKKNPNIVESLTYCSSNVLHKSKINPILYQSFDPVFKPYYDRIYNTFIKEGGIASVNIKSITVHTIDINMENNEYSYLMFFNAIEEVSELLFINVNQKLYLNQ</sequence>
<keyword evidence="1" id="KW-0472">Membrane</keyword>
<feature type="transmembrane region" description="Helical" evidence="1">
    <location>
        <begin position="194"/>
        <end position="213"/>
    </location>
</feature>
<dbReference type="Gene3D" id="1.10.167.10">
    <property type="entry name" value="Regulator of G-protein Signalling 4, domain 2"/>
    <property type="match status" value="1"/>
</dbReference>
<keyword evidence="3" id="KW-1185">Reference proteome</keyword>
<keyword evidence="1" id="KW-0812">Transmembrane</keyword>
<reference evidence="2 3" key="2">
    <citation type="submission" date="2016-08" db="EMBL/GenBank/DDBJ databases">
        <title>Pervasive Adenine N6-methylation of Active Genes in Fungi.</title>
        <authorList>
            <consortium name="DOE Joint Genome Institute"/>
            <person name="Mondo S.J."/>
            <person name="Dannebaum R.O."/>
            <person name="Kuo R.C."/>
            <person name="Labutti K."/>
            <person name="Haridas S."/>
            <person name="Kuo A."/>
            <person name="Salamov A."/>
            <person name="Ahrendt S.R."/>
            <person name="Lipzen A."/>
            <person name="Sullivan W."/>
            <person name="Andreopoulos W.B."/>
            <person name="Clum A."/>
            <person name="Lindquist E."/>
            <person name="Daum C."/>
            <person name="Ramamoorthy G.K."/>
            <person name="Gryganskyi A."/>
            <person name="Culley D."/>
            <person name="Magnuson J.K."/>
            <person name="James T.Y."/>
            <person name="O'Malley M.A."/>
            <person name="Stajich J.E."/>
            <person name="Spatafora J.W."/>
            <person name="Visel A."/>
            <person name="Grigoriev I.V."/>
        </authorList>
    </citation>
    <scope>NUCLEOTIDE SEQUENCE [LARGE SCALE GENOMIC DNA]</scope>
    <source>
        <strain evidence="2 3">S4</strain>
    </source>
</reference>
<feature type="transmembrane region" description="Helical" evidence="1">
    <location>
        <begin position="225"/>
        <end position="249"/>
    </location>
</feature>
<reference evidence="2 3" key="1">
    <citation type="submission" date="2016-08" db="EMBL/GenBank/DDBJ databases">
        <title>A Parts List for Fungal Cellulosomes Revealed by Comparative Genomics.</title>
        <authorList>
            <consortium name="DOE Joint Genome Institute"/>
            <person name="Haitjema C.H."/>
            <person name="Gilmore S.P."/>
            <person name="Henske J.K."/>
            <person name="Solomon K.V."/>
            <person name="De Groot R."/>
            <person name="Kuo A."/>
            <person name="Mondo S.J."/>
            <person name="Salamov A.A."/>
            <person name="Labutti K."/>
            <person name="Zhao Z."/>
            <person name="Chiniquy J."/>
            <person name="Barry K."/>
            <person name="Brewer H.M."/>
            <person name="Purvine S.O."/>
            <person name="Wright A.T."/>
            <person name="Boxma B."/>
            <person name="Van Alen T."/>
            <person name="Hackstein J.H."/>
            <person name="Baker S.E."/>
            <person name="Grigoriev I.V."/>
            <person name="O'Malley M.A."/>
        </authorList>
    </citation>
    <scope>NUCLEOTIDE SEQUENCE [LARGE SCALE GENOMIC DNA]</scope>
    <source>
        <strain evidence="2 3">S4</strain>
    </source>
</reference>
<evidence type="ECO:0000313" key="3">
    <source>
        <dbReference type="Proteomes" id="UP000193944"/>
    </source>
</evidence>
<dbReference type="SUPFAM" id="SSF48097">
    <property type="entry name" value="Regulator of G-protein signaling, RGS"/>
    <property type="match status" value="1"/>
</dbReference>
<evidence type="ECO:0008006" key="4">
    <source>
        <dbReference type="Google" id="ProtNLM"/>
    </source>
</evidence>
<name>A0A1Y1WU94_9FUNG</name>
<keyword evidence="1" id="KW-1133">Transmembrane helix</keyword>
<dbReference type="InterPro" id="IPR036305">
    <property type="entry name" value="RGS_sf"/>
</dbReference>
<dbReference type="OrthoDB" id="196547at2759"/>
<dbReference type="InterPro" id="IPR044926">
    <property type="entry name" value="RGS_subdomain_2"/>
</dbReference>
<evidence type="ECO:0000256" key="1">
    <source>
        <dbReference type="SAM" id="Phobius"/>
    </source>
</evidence>
<accession>A0A1Y1WU94</accession>
<comment type="caution">
    <text evidence="2">The sequence shown here is derived from an EMBL/GenBank/DDBJ whole genome shotgun (WGS) entry which is preliminary data.</text>
</comment>
<dbReference type="Proteomes" id="UP000193944">
    <property type="component" value="Unassembled WGS sequence"/>
</dbReference>
<dbReference type="EMBL" id="MCFG01000282">
    <property type="protein sequence ID" value="ORX76714.1"/>
    <property type="molecule type" value="Genomic_DNA"/>
</dbReference>
<dbReference type="AlphaFoldDB" id="A0A1Y1WU94"/>
<feature type="transmembrane region" description="Helical" evidence="1">
    <location>
        <begin position="12"/>
        <end position="33"/>
    </location>
</feature>
<feature type="transmembrane region" description="Helical" evidence="1">
    <location>
        <begin position="163"/>
        <end position="182"/>
    </location>
</feature>
<evidence type="ECO:0000313" key="2">
    <source>
        <dbReference type="EMBL" id="ORX76714.1"/>
    </source>
</evidence>
<proteinExistence type="predicted"/>
<protein>
    <recommendedName>
        <fullName evidence="4">RGS domain-containing protein</fullName>
    </recommendedName>
</protein>
<organism evidence="2 3">
    <name type="scientific">Anaeromyces robustus</name>
    <dbReference type="NCBI Taxonomy" id="1754192"/>
    <lineage>
        <taxon>Eukaryota</taxon>
        <taxon>Fungi</taxon>
        <taxon>Fungi incertae sedis</taxon>
        <taxon>Chytridiomycota</taxon>
        <taxon>Chytridiomycota incertae sedis</taxon>
        <taxon>Neocallimastigomycetes</taxon>
        <taxon>Neocallimastigales</taxon>
        <taxon>Neocallimastigaceae</taxon>
        <taxon>Anaeromyces</taxon>
    </lineage>
</organism>
<feature type="transmembrane region" description="Helical" evidence="1">
    <location>
        <begin position="120"/>
        <end position="143"/>
    </location>
</feature>